<gene>
    <name evidence="1" type="ORF">N658DRAFT_495159</name>
</gene>
<comment type="caution">
    <text evidence="1">The sequence shown here is derived from an EMBL/GenBank/DDBJ whole genome shotgun (WGS) entry which is preliminary data.</text>
</comment>
<protein>
    <submittedName>
        <fullName evidence="1">Uncharacterized protein</fullName>
    </submittedName>
</protein>
<dbReference type="Proteomes" id="UP001305647">
    <property type="component" value="Unassembled WGS sequence"/>
</dbReference>
<accession>A0AAN6Q576</accession>
<evidence type="ECO:0000313" key="2">
    <source>
        <dbReference type="Proteomes" id="UP001305647"/>
    </source>
</evidence>
<dbReference type="EMBL" id="MU863631">
    <property type="protein sequence ID" value="KAK4102454.1"/>
    <property type="molecule type" value="Genomic_DNA"/>
</dbReference>
<keyword evidence="2" id="KW-1185">Reference proteome</keyword>
<reference evidence="1" key="1">
    <citation type="journal article" date="2023" name="Mol. Phylogenet. Evol.">
        <title>Genome-scale phylogeny and comparative genomics of the fungal order Sordariales.</title>
        <authorList>
            <person name="Hensen N."/>
            <person name="Bonometti L."/>
            <person name="Westerberg I."/>
            <person name="Brannstrom I.O."/>
            <person name="Guillou S."/>
            <person name="Cros-Aarteil S."/>
            <person name="Calhoun S."/>
            <person name="Haridas S."/>
            <person name="Kuo A."/>
            <person name="Mondo S."/>
            <person name="Pangilinan J."/>
            <person name="Riley R."/>
            <person name="LaButti K."/>
            <person name="Andreopoulos B."/>
            <person name="Lipzen A."/>
            <person name="Chen C."/>
            <person name="Yan M."/>
            <person name="Daum C."/>
            <person name="Ng V."/>
            <person name="Clum A."/>
            <person name="Steindorff A."/>
            <person name="Ohm R.A."/>
            <person name="Martin F."/>
            <person name="Silar P."/>
            <person name="Natvig D.O."/>
            <person name="Lalanne C."/>
            <person name="Gautier V."/>
            <person name="Ament-Velasquez S.L."/>
            <person name="Kruys A."/>
            <person name="Hutchinson M.I."/>
            <person name="Powell A.J."/>
            <person name="Barry K."/>
            <person name="Miller A.N."/>
            <person name="Grigoriev I.V."/>
            <person name="Debuchy R."/>
            <person name="Gladieux P."/>
            <person name="Hiltunen Thoren M."/>
            <person name="Johannesson H."/>
        </authorList>
    </citation>
    <scope>NUCLEOTIDE SEQUENCE</scope>
    <source>
        <strain evidence="1">CBS 757.83</strain>
    </source>
</reference>
<proteinExistence type="predicted"/>
<sequence length="66" mass="7042">MTRRVDWNNAFIGLAVLPGLSNTASGPEELDSGWALPVFGLEGVGRRNTLAEPSNFSASAATWCVY</sequence>
<organism evidence="1 2">
    <name type="scientific">Parathielavia hyrcaniae</name>
    <dbReference type="NCBI Taxonomy" id="113614"/>
    <lineage>
        <taxon>Eukaryota</taxon>
        <taxon>Fungi</taxon>
        <taxon>Dikarya</taxon>
        <taxon>Ascomycota</taxon>
        <taxon>Pezizomycotina</taxon>
        <taxon>Sordariomycetes</taxon>
        <taxon>Sordariomycetidae</taxon>
        <taxon>Sordariales</taxon>
        <taxon>Chaetomiaceae</taxon>
        <taxon>Parathielavia</taxon>
    </lineage>
</organism>
<dbReference type="AlphaFoldDB" id="A0AAN6Q576"/>
<evidence type="ECO:0000313" key="1">
    <source>
        <dbReference type="EMBL" id="KAK4102454.1"/>
    </source>
</evidence>
<reference evidence="1" key="2">
    <citation type="submission" date="2023-05" db="EMBL/GenBank/DDBJ databases">
        <authorList>
            <consortium name="Lawrence Berkeley National Laboratory"/>
            <person name="Steindorff A."/>
            <person name="Hensen N."/>
            <person name="Bonometti L."/>
            <person name="Westerberg I."/>
            <person name="Brannstrom I.O."/>
            <person name="Guillou S."/>
            <person name="Cros-Aarteil S."/>
            <person name="Calhoun S."/>
            <person name="Haridas S."/>
            <person name="Kuo A."/>
            <person name="Mondo S."/>
            <person name="Pangilinan J."/>
            <person name="Riley R."/>
            <person name="Labutti K."/>
            <person name="Andreopoulos B."/>
            <person name="Lipzen A."/>
            <person name="Chen C."/>
            <person name="Yanf M."/>
            <person name="Daum C."/>
            <person name="Ng V."/>
            <person name="Clum A."/>
            <person name="Ohm R."/>
            <person name="Martin F."/>
            <person name="Silar P."/>
            <person name="Natvig D."/>
            <person name="Lalanne C."/>
            <person name="Gautier V."/>
            <person name="Ament-Velasquez S.L."/>
            <person name="Kruys A."/>
            <person name="Hutchinson M.I."/>
            <person name="Powell A.J."/>
            <person name="Barry K."/>
            <person name="Miller A.N."/>
            <person name="Grigoriev I.V."/>
            <person name="Debuchy R."/>
            <person name="Gladieux P."/>
            <person name="Thoren M.H."/>
            <person name="Johannesson H."/>
        </authorList>
    </citation>
    <scope>NUCLEOTIDE SEQUENCE</scope>
    <source>
        <strain evidence="1">CBS 757.83</strain>
    </source>
</reference>
<name>A0AAN6Q576_9PEZI</name>